<evidence type="ECO:0000259" key="4">
    <source>
        <dbReference type="Pfam" id="PF07859"/>
    </source>
</evidence>
<dbReference type="InterPro" id="IPR033140">
    <property type="entry name" value="Lipase_GDXG_put_SER_AS"/>
</dbReference>
<dbReference type="InterPro" id="IPR050300">
    <property type="entry name" value="GDXG_lipolytic_enzyme"/>
</dbReference>
<feature type="active site" evidence="3">
    <location>
        <position position="145"/>
    </location>
</feature>
<evidence type="ECO:0000256" key="3">
    <source>
        <dbReference type="PROSITE-ProRule" id="PRU10038"/>
    </source>
</evidence>
<proteinExistence type="inferred from homology"/>
<organism evidence="5 6">
    <name type="scientific">Rhodococcus olei</name>
    <dbReference type="NCBI Taxonomy" id="2161675"/>
    <lineage>
        <taxon>Bacteria</taxon>
        <taxon>Bacillati</taxon>
        <taxon>Actinomycetota</taxon>
        <taxon>Actinomycetes</taxon>
        <taxon>Mycobacteriales</taxon>
        <taxon>Nocardiaceae</taxon>
        <taxon>Rhodococcus</taxon>
    </lineage>
</organism>
<name>A0ABP8P529_9NOCA</name>
<reference evidence="6" key="1">
    <citation type="journal article" date="2019" name="Int. J. Syst. Evol. Microbiol.">
        <title>The Global Catalogue of Microorganisms (GCM) 10K type strain sequencing project: providing services to taxonomists for standard genome sequencing and annotation.</title>
        <authorList>
            <consortium name="The Broad Institute Genomics Platform"/>
            <consortium name="The Broad Institute Genome Sequencing Center for Infectious Disease"/>
            <person name="Wu L."/>
            <person name="Ma J."/>
        </authorList>
    </citation>
    <scope>NUCLEOTIDE SEQUENCE [LARGE SCALE GENOMIC DNA]</scope>
    <source>
        <strain evidence="6">JCM 32206</strain>
    </source>
</reference>
<evidence type="ECO:0000256" key="1">
    <source>
        <dbReference type="ARBA" id="ARBA00010515"/>
    </source>
</evidence>
<dbReference type="PANTHER" id="PTHR48081:SF30">
    <property type="entry name" value="ACETYL-HYDROLASE LIPR-RELATED"/>
    <property type="match status" value="1"/>
</dbReference>
<dbReference type="GO" id="GO:0016787">
    <property type="term" value="F:hydrolase activity"/>
    <property type="evidence" value="ECO:0007669"/>
    <property type="project" value="UniProtKB-KW"/>
</dbReference>
<gene>
    <name evidence="5" type="ORF">GCM10023094_27540</name>
</gene>
<keyword evidence="6" id="KW-1185">Reference proteome</keyword>
<dbReference type="Proteomes" id="UP001501183">
    <property type="component" value="Unassembled WGS sequence"/>
</dbReference>
<dbReference type="InterPro" id="IPR013094">
    <property type="entry name" value="AB_hydrolase_3"/>
</dbReference>
<dbReference type="SUPFAM" id="SSF53474">
    <property type="entry name" value="alpha/beta-Hydrolases"/>
    <property type="match status" value="1"/>
</dbReference>
<keyword evidence="2 5" id="KW-0378">Hydrolase</keyword>
<evidence type="ECO:0000313" key="6">
    <source>
        <dbReference type="Proteomes" id="UP001501183"/>
    </source>
</evidence>
<protein>
    <submittedName>
        <fullName evidence="5">Alpha/beta hydrolase fold domain-containing protein</fullName>
    </submittedName>
</protein>
<dbReference type="PANTHER" id="PTHR48081">
    <property type="entry name" value="AB HYDROLASE SUPERFAMILY PROTEIN C4A8.06C"/>
    <property type="match status" value="1"/>
</dbReference>
<comment type="similarity">
    <text evidence="1">Belongs to the 'GDXG' lipolytic enzyme family.</text>
</comment>
<accession>A0ABP8P529</accession>
<dbReference type="InterPro" id="IPR029058">
    <property type="entry name" value="AB_hydrolase_fold"/>
</dbReference>
<sequence length="305" mass="32443">MLAHTLRVAVKPVLDVWGRYPSPLWPAGLLDLSARYLQPVRGVRKHRVQLDDCSAEWWERRPGSDAGGTAILYLHGGGFMTCGLNTHRVLALRIAAASGASVLTVGYRMLPRHPIADSIADCVSGYRWLLDRGYPPERIVVAGDSAGGFLTFATAMALTGLGLPQPAALVAMSPLTDLDPTNKLSRREGSGCPLIPRSVLITLADIAVRADRSSQTVSPVDGALAGLPPVLIQVGSTEMLYADAELMAQRLGAAGVPVTLEVWDRQVHVFQAAADIVPEAARAVARIGAFVRETTETPVRTASTG</sequence>
<comment type="caution">
    <text evidence="5">The sequence shown here is derived from an EMBL/GenBank/DDBJ whole genome shotgun (WGS) entry which is preliminary data.</text>
</comment>
<dbReference type="PROSITE" id="PS01174">
    <property type="entry name" value="LIPASE_GDXG_SER"/>
    <property type="match status" value="1"/>
</dbReference>
<feature type="domain" description="Alpha/beta hydrolase fold-3" evidence="4">
    <location>
        <begin position="71"/>
        <end position="271"/>
    </location>
</feature>
<dbReference type="EMBL" id="BAABFB010000044">
    <property type="protein sequence ID" value="GAA4480651.1"/>
    <property type="molecule type" value="Genomic_DNA"/>
</dbReference>
<evidence type="ECO:0000313" key="5">
    <source>
        <dbReference type="EMBL" id="GAA4480651.1"/>
    </source>
</evidence>
<evidence type="ECO:0000256" key="2">
    <source>
        <dbReference type="ARBA" id="ARBA00022801"/>
    </source>
</evidence>
<dbReference type="Pfam" id="PF07859">
    <property type="entry name" value="Abhydrolase_3"/>
    <property type="match status" value="1"/>
</dbReference>
<dbReference type="Gene3D" id="3.40.50.1820">
    <property type="entry name" value="alpha/beta hydrolase"/>
    <property type="match status" value="1"/>
</dbReference>